<organism evidence="1 2">
    <name type="scientific">Nephila pilipes</name>
    <name type="common">Giant wood spider</name>
    <name type="synonym">Nephila maculata</name>
    <dbReference type="NCBI Taxonomy" id="299642"/>
    <lineage>
        <taxon>Eukaryota</taxon>
        <taxon>Metazoa</taxon>
        <taxon>Ecdysozoa</taxon>
        <taxon>Arthropoda</taxon>
        <taxon>Chelicerata</taxon>
        <taxon>Arachnida</taxon>
        <taxon>Araneae</taxon>
        <taxon>Araneomorphae</taxon>
        <taxon>Entelegynae</taxon>
        <taxon>Araneoidea</taxon>
        <taxon>Nephilidae</taxon>
        <taxon>Nephila</taxon>
    </lineage>
</organism>
<protein>
    <submittedName>
        <fullName evidence="1">Uncharacterized protein</fullName>
    </submittedName>
</protein>
<evidence type="ECO:0000313" key="2">
    <source>
        <dbReference type="Proteomes" id="UP000887013"/>
    </source>
</evidence>
<accession>A0A8X6Q5Y8</accession>
<sequence length="160" mass="18180">MDERENEMEPSKPISRIRSPGPLIFSADLISNWKLFLQKWTNYVKKKAAGYAFMKGQEKHPDIICKVKNSTDSHKHLSNVAAEALKLVAIEFERVNQINVDEYPIVFDKGLGTLSRETHIETDSTMKSSIMAMQRIPLSLRKGLHDELKRLQKIGVIGSS</sequence>
<dbReference type="Proteomes" id="UP000887013">
    <property type="component" value="Unassembled WGS sequence"/>
</dbReference>
<comment type="caution">
    <text evidence="1">The sequence shown here is derived from an EMBL/GenBank/DDBJ whole genome shotgun (WGS) entry which is preliminary data.</text>
</comment>
<keyword evidence="2" id="KW-1185">Reference proteome</keyword>
<reference evidence="1" key="1">
    <citation type="submission" date="2020-08" db="EMBL/GenBank/DDBJ databases">
        <title>Multicomponent nature underlies the extraordinary mechanical properties of spider dragline silk.</title>
        <authorList>
            <person name="Kono N."/>
            <person name="Nakamura H."/>
            <person name="Mori M."/>
            <person name="Yoshida Y."/>
            <person name="Ohtoshi R."/>
            <person name="Malay A.D."/>
            <person name="Moran D.A.P."/>
            <person name="Tomita M."/>
            <person name="Numata K."/>
            <person name="Arakawa K."/>
        </authorList>
    </citation>
    <scope>NUCLEOTIDE SEQUENCE</scope>
</reference>
<dbReference type="EMBL" id="BMAW01027786">
    <property type="protein sequence ID" value="GFU04022.1"/>
    <property type="molecule type" value="Genomic_DNA"/>
</dbReference>
<name>A0A8X6Q5Y8_NEPPI</name>
<proteinExistence type="predicted"/>
<gene>
    <name evidence="1" type="ORF">NPIL_493751</name>
</gene>
<dbReference type="AlphaFoldDB" id="A0A8X6Q5Y8"/>
<evidence type="ECO:0000313" key="1">
    <source>
        <dbReference type="EMBL" id="GFU04022.1"/>
    </source>
</evidence>